<keyword evidence="2" id="KW-1185">Reference proteome</keyword>
<feature type="region of interest" description="Disordered" evidence="1">
    <location>
        <begin position="27"/>
        <end position="83"/>
    </location>
</feature>
<name>A0A914YBQ8_9BILA</name>
<dbReference type="WBParaSite" id="PSU_v2.g16197.t1">
    <property type="protein sequence ID" value="PSU_v2.g16197.t1"/>
    <property type="gene ID" value="PSU_v2.g16197"/>
</dbReference>
<accession>A0A914YBQ8</accession>
<dbReference type="AlphaFoldDB" id="A0A914YBQ8"/>
<protein>
    <submittedName>
        <fullName evidence="3">Uncharacterized protein</fullName>
    </submittedName>
</protein>
<dbReference type="Proteomes" id="UP000887577">
    <property type="component" value="Unplaced"/>
</dbReference>
<sequence>MKKIKKNVEEEEDIIDSKPKTVIVGDKVLRATKARERKDTESETASSQTSSRNTVSRNSEWENETTRSLRPRRQATNYAETSFVEEKSLKSKSKILVLPPQIKVKVKEEIRERYDDFCSDSRILGSLRPVKFEACENSEMTIDLLKSNLHKVL</sequence>
<evidence type="ECO:0000256" key="1">
    <source>
        <dbReference type="SAM" id="MobiDB-lite"/>
    </source>
</evidence>
<organism evidence="2 3">
    <name type="scientific">Panagrolaimus superbus</name>
    <dbReference type="NCBI Taxonomy" id="310955"/>
    <lineage>
        <taxon>Eukaryota</taxon>
        <taxon>Metazoa</taxon>
        <taxon>Ecdysozoa</taxon>
        <taxon>Nematoda</taxon>
        <taxon>Chromadorea</taxon>
        <taxon>Rhabditida</taxon>
        <taxon>Tylenchina</taxon>
        <taxon>Panagrolaimomorpha</taxon>
        <taxon>Panagrolaimoidea</taxon>
        <taxon>Panagrolaimidae</taxon>
        <taxon>Panagrolaimus</taxon>
    </lineage>
</organism>
<feature type="compositionally biased region" description="Basic and acidic residues" evidence="1">
    <location>
        <begin position="27"/>
        <end position="41"/>
    </location>
</feature>
<proteinExistence type="predicted"/>
<evidence type="ECO:0000313" key="2">
    <source>
        <dbReference type="Proteomes" id="UP000887577"/>
    </source>
</evidence>
<evidence type="ECO:0000313" key="3">
    <source>
        <dbReference type="WBParaSite" id="PSU_v2.g16197.t1"/>
    </source>
</evidence>
<reference evidence="3" key="1">
    <citation type="submission" date="2022-11" db="UniProtKB">
        <authorList>
            <consortium name="WormBaseParasite"/>
        </authorList>
    </citation>
    <scope>IDENTIFICATION</scope>
</reference>